<dbReference type="HOGENOM" id="CLU_2134659_0_0_1"/>
<dbReference type="AlphaFoldDB" id="R9PL97"/>
<dbReference type="GO" id="GO:0016301">
    <property type="term" value="F:kinase activity"/>
    <property type="evidence" value="ECO:0007669"/>
    <property type="project" value="UniProtKB-KW"/>
</dbReference>
<dbReference type="Proteomes" id="UP000014071">
    <property type="component" value="Unassembled WGS sequence"/>
</dbReference>
<accession>R9PL97</accession>
<name>R9PL97_PSEHS</name>
<dbReference type="RefSeq" id="XP_012192432.1">
    <property type="nucleotide sequence ID" value="XM_012337042.1"/>
</dbReference>
<sequence>MRITLGSFGSLRRAKTRNRNDEQIDSRMLLPVHISPTVCNESVGLSKTKLAGWSCVIVFVSDFSGTPTPSTQHLPIYFHGIIPTSSVGPCYCPQLSHAATTSTAQFSYPFAGR</sequence>
<gene>
    <name evidence="1" type="ORF">PHSY_006440</name>
</gene>
<proteinExistence type="predicted"/>
<dbReference type="EMBL" id="DF238821">
    <property type="protein sequence ID" value="GAC98845.1"/>
    <property type="molecule type" value="Genomic_DNA"/>
</dbReference>
<dbReference type="GeneID" id="24111711"/>
<keyword evidence="2" id="KW-1185">Reference proteome</keyword>
<reference evidence="2" key="1">
    <citation type="journal article" date="2013" name="Genome Announc.">
        <title>Draft genome sequence of the basidiomycetous yeast-like fungus Pseudozyma hubeiensis SY62, which produces an abundant amount of the biosurfactant mannosylerythritol lipids.</title>
        <authorList>
            <person name="Konishi M."/>
            <person name="Hatada Y."/>
            <person name="Horiuchi J."/>
        </authorList>
    </citation>
    <scope>NUCLEOTIDE SEQUENCE [LARGE SCALE GENOMIC DNA]</scope>
    <source>
        <strain evidence="2">SY62</strain>
    </source>
</reference>
<keyword evidence="1" id="KW-0418">Kinase</keyword>
<organism evidence="1 2">
    <name type="scientific">Pseudozyma hubeiensis (strain SY62)</name>
    <name type="common">Yeast</name>
    <dbReference type="NCBI Taxonomy" id="1305764"/>
    <lineage>
        <taxon>Eukaryota</taxon>
        <taxon>Fungi</taxon>
        <taxon>Dikarya</taxon>
        <taxon>Basidiomycota</taxon>
        <taxon>Ustilaginomycotina</taxon>
        <taxon>Ustilaginomycetes</taxon>
        <taxon>Ustilaginales</taxon>
        <taxon>Ustilaginaceae</taxon>
        <taxon>Pseudozyma</taxon>
    </lineage>
</organism>
<evidence type="ECO:0000313" key="1">
    <source>
        <dbReference type="EMBL" id="GAC98845.1"/>
    </source>
</evidence>
<evidence type="ECO:0000313" key="2">
    <source>
        <dbReference type="Proteomes" id="UP000014071"/>
    </source>
</evidence>
<protein>
    <submittedName>
        <fullName evidence="1">Plk/plk-unclassified protein kinase</fullName>
    </submittedName>
</protein>
<keyword evidence="1" id="KW-0808">Transferase</keyword>